<gene>
    <name evidence="1" type="ORF">HA482_08955</name>
</gene>
<protein>
    <submittedName>
        <fullName evidence="1">Uncharacterized protein</fullName>
    </submittedName>
</protein>
<keyword evidence="2" id="KW-1185">Reference proteome</keyword>
<name>A0ABR7U452_9BRAD</name>
<reference evidence="1 2" key="1">
    <citation type="journal article" date="2020" name="Arch. Microbiol.">
        <title>Bradyrhizobium campsiandrae sp. nov., a nitrogen-fixing bacterial strain isolated from a native leguminous tree from the Amazon adapted to flooded conditions.</title>
        <authorList>
            <person name="Cabral Michel D."/>
            <person name="Martins da Costa E."/>
            <person name="Azarias Guimaraes A."/>
            <person name="Soares de Carvalho T."/>
            <person name="Santos de Castro Caputo P."/>
            <person name="Willems A."/>
            <person name="de Souza Moreira F.M."/>
        </authorList>
    </citation>
    <scope>NUCLEOTIDE SEQUENCE [LARGE SCALE GENOMIC DNA]</scope>
    <source>
        <strain evidence="2">INPA 384B</strain>
    </source>
</reference>
<dbReference type="Proteomes" id="UP000639516">
    <property type="component" value="Unassembled WGS sequence"/>
</dbReference>
<dbReference type="EMBL" id="JAATTO010000010">
    <property type="protein sequence ID" value="MBC9978345.1"/>
    <property type="molecule type" value="Genomic_DNA"/>
</dbReference>
<dbReference type="RefSeq" id="WP_188099328.1">
    <property type="nucleotide sequence ID" value="NZ_JAANIH010000012.1"/>
</dbReference>
<accession>A0ABR7U452</accession>
<comment type="caution">
    <text evidence="1">The sequence shown here is derived from an EMBL/GenBank/DDBJ whole genome shotgun (WGS) entry which is preliminary data.</text>
</comment>
<sequence length="61" mass="6143">MSASYASISSDKLSGPIGTASGGVHAWASIRVRPGDPRGDDAVKLAEGLRAALDKTASTKS</sequence>
<evidence type="ECO:0000313" key="2">
    <source>
        <dbReference type="Proteomes" id="UP000639516"/>
    </source>
</evidence>
<organism evidence="1 2">
    <name type="scientific">Bradyrhizobium campsiandrae</name>
    <dbReference type="NCBI Taxonomy" id="1729892"/>
    <lineage>
        <taxon>Bacteria</taxon>
        <taxon>Pseudomonadati</taxon>
        <taxon>Pseudomonadota</taxon>
        <taxon>Alphaproteobacteria</taxon>
        <taxon>Hyphomicrobiales</taxon>
        <taxon>Nitrobacteraceae</taxon>
        <taxon>Bradyrhizobium</taxon>
    </lineage>
</organism>
<proteinExistence type="predicted"/>
<evidence type="ECO:0000313" key="1">
    <source>
        <dbReference type="EMBL" id="MBC9978345.1"/>
    </source>
</evidence>